<evidence type="ECO:0000313" key="4">
    <source>
        <dbReference type="Proteomes" id="UP000004956"/>
    </source>
</evidence>
<feature type="transmembrane region" description="Helical" evidence="1">
    <location>
        <begin position="175"/>
        <end position="195"/>
    </location>
</feature>
<dbReference type="AlphaFoldDB" id="H3KG92"/>
<accession>H3KG92</accession>
<gene>
    <name evidence="3" type="ORF">HMPREF9440_01771</name>
</gene>
<feature type="domain" description="EamA" evidence="2">
    <location>
        <begin position="141"/>
        <end position="279"/>
    </location>
</feature>
<feature type="transmembrane region" description="Helical" evidence="1">
    <location>
        <begin position="32"/>
        <end position="51"/>
    </location>
</feature>
<reference evidence="3 4" key="1">
    <citation type="submission" date="2011-11" db="EMBL/GenBank/DDBJ databases">
        <authorList>
            <person name="Weinstock G."/>
            <person name="Sodergren E."/>
            <person name="Clifton S."/>
            <person name="Fulton L."/>
            <person name="Fulton B."/>
            <person name="Courtney L."/>
            <person name="Fronick C."/>
            <person name="Harrison M."/>
            <person name="Strong C."/>
            <person name="Farmer C."/>
            <person name="Delahaunty K."/>
            <person name="Markovic C."/>
            <person name="Hall O."/>
            <person name="Minx P."/>
            <person name="Tomlinson C."/>
            <person name="Mitreva M."/>
            <person name="Hou S."/>
            <person name="Chen J."/>
            <person name="Wollam A."/>
            <person name="Pepin K.H."/>
            <person name="Johnson M."/>
            <person name="Bhonagiri V."/>
            <person name="Zhang X."/>
            <person name="Suruliraj S."/>
            <person name="Warren W."/>
            <person name="Chinwalla A."/>
            <person name="Mardis E.R."/>
            <person name="Wilson R.K."/>
        </authorList>
    </citation>
    <scope>NUCLEOTIDE SEQUENCE [LARGE SCALE GENOMIC DNA]</scope>
    <source>
        <strain evidence="3 4">YIT 11816</strain>
    </source>
</reference>
<dbReference type="SUPFAM" id="SSF103481">
    <property type="entry name" value="Multidrug resistance efflux transporter EmrE"/>
    <property type="match status" value="2"/>
</dbReference>
<feature type="transmembrane region" description="Helical" evidence="1">
    <location>
        <begin position="116"/>
        <end position="135"/>
    </location>
</feature>
<dbReference type="Pfam" id="PF00892">
    <property type="entry name" value="EamA"/>
    <property type="match status" value="2"/>
</dbReference>
<proteinExistence type="predicted"/>
<name>H3KG92_9BURK</name>
<evidence type="ECO:0000313" key="3">
    <source>
        <dbReference type="EMBL" id="EHY30865.1"/>
    </source>
</evidence>
<comment type="caution">
    <text evidence="3">The sequence shown here is derived from an EMBL/GenBank/DDBJ whole genome shotgun (WGS) entry which is preliminary data.</text>
</comment>
<keyword evidence="1" id="KW-1133">Transmembrane helix</keyword>
<keyword evidence="1" id="KW-0812">Transmembrane</keyword>
<dbReference type="PANTHER" id="PTHR22911:SF79">
    <property type="entry name" value="MOBA-LIKE NTP TRANSFERASE DOMAIN-CONTAINING PROTEIN"/>
    <property type="match status" value="1"/>
</dbReference>
<feature type="transmembrane region" description="Helical" evidence="1">
    <location>
        <begin position="63"/>
        <end position="83"/>
    </location>
</feature>
<dbReference type="PATRIC" id="fig|762967.3.peg.1393"/>
<dbReference type="OrthoDB" id="9150437at2"/>
<evidence type="ECO:0000259" key="2">
    <source>
        <dbReference type="Pfam" id="PF00892"/>
    </source>
</evidence>
<dbReference type="RefSeq" id="WP_008542872.1">
    <property type="nucleotide sequence ID" value="NZ_JH604991.1"/>
</dbReference>
<feature type="transmembrane region" description="Helical" evidence="1">
    <location>
        <begin position="89"/>
        <end position="109"/>
    </location>
</feature>
<dbReference type="GO" id="GO:0016020">
    <property type="term" value="C:membrane"/>
    <property type="evidence" value="ECO:0007669"/>
    <property type="project" value="InterPro"/>
</dbReference>
<dbReference type="InterPro" id="IPR000620">
    <property type="entry name" value="EamA_dom"/>
</dbReference>
<dbReference type="InterPro" id="IPR037185">
    <property type="entry name" value="EmrE-like"/>
</dbReference>
<protein>
    <submittedName>
        <fullName evidence="3">Putative membrane protein</fullName>
    </submittedName>
</protein>
<feature type="transmembrane region" description="Helical" evidence="1">
    <location>
        <begin position="236"/>
        <end position="256"/>
    </location>
</feature>
<evidence type="ECO:0000256" key="1">
    <source>
        <dbReference type="SAM" id="Phobius"/>
    </source>
</evidence>
<organism evidence="3 4">
    <name type="scientific">Sutterella parvirubra YIT 11816</name>
    <dbReference type="NCBI Taxonomy" id="762967"/>
    <lineage>
        <taxon>Bacteria</taxon>
        <taxon>Pseudomonadati</taxon>
        <taxon>Pseudomonadota</taxon>
        <taxon>Betaproteobacteria</taxon>
        <taxon>Burkholderiales</taxon>
        <taxon>Sutterellaceae</taxon>
        <taxon>Sutterella</taxon>
    </lineage>
</organism>
<dbReference type="EMBL" id="AFBQ01000265">
    <property type="protein sequence ID" value="EHY30865.1"/>
    <property type="molecule type" value="Genomic_DNA"/>
</dbReference>
<dbReference type="Proteomes" id="UP000004956">
    <property type="component" value="Unassembled WGS sequence"/>
</dbReference>
<keyword evidence="4" id="KW-1185">Reference proteome</keyword>
<dbReference type="HOGENOM" id="CLU_033863_15_3_4"/>
<sequence length="315" mass="34850">MKKAFIQLHLSILLAGWTGIFGKLIDLTPGLIVLWRIIIAGSLLWLWGTVTKRIAKTTSRERVGMMLVGALLMLQWTLFYASIKASNVSIGVVTFSTIGFFTAILEPLLTRSRFRAKELLFSLLTVLGVSLIFHFDTQYRLGILFGLSSAAAAAALAVFFKIFRTKFDSITLMSWQLSGGFVTAVLCLPLYLWLMPPQPLVPQGWDILWMLIFATACTLGMYILQIQSLEKISAFTVNLSYNLEPIYSIILAMIIFGEAADLGLSFYAGLGLIALSVALQTTDVVRGEKRLRKIRARQAREANAEASVESPAEAK</sequence>
<feature type="transmembrane region" description="Helical" evidence="1">
    <location>
        <begin position="262"/>
        <end position="285"/>
    </location>
</feature>
<feature type="domain" description="EamA" evidence="2">
    <location>
        <begin position="7"/>
        <end position="133"/>
    </location>
</feature>
<feature type="transmembrane region" description="Helical" evidence="1">
    <location>
        <begin position="207"/>
        <end position="224"/>
    </location>
</feature>
<dbReference type="PANTHER" id="PTHR22911">
    <property type="entry name" value="ACYL-MALONYL CONDENSING ENZYME-RELATED"/>
    <property type="match status" value="1"/>
</dbReference>
<keyword evidence="1" id="KW-0472">Membrane</keyword>
<feature type="transmembrane region" description="Helical" evidence="1">
    <location>
        <begin position="141"/>
        <end position="163"/>
    </location>
</feature>